<keyword evidence="5" id="KW-1185">Reference proteome</keyword>
<dbReference type="Pfam" id="PF01494">
    <property type="entry name" value="FAD_binding_3"/>
    <property type="match status" value="1"/>
</dbReference>
<dbReference type="Gene3D" id="3.30.9.10">
    <property type="entry name" value="D-Amino Acid Oxidase, subunit A, domain 2"/>
    <property type="match status" value="1"/>
</dbReference>
<dbReference type="Gene3D" id="3.50.50.60">
    <property type="entry name" value="FAD/NAD(P)-binding domain"/>
    <property type="match status" value="1"/>
</dbReference>
<dbReference type="PANTHER" id="PTHR46865">
    <property type="entry name" value="OXIDOREDUCTASE-RELATED"/>
    <property type="match status" value="1"/>
</dbReference>
<evidence type="ECO:0000313" key="3">
    <source>
        <dbReference type="EMBL" id="WQG91907.1"/>
    </source>
</evidence>
<dbReference type="GO" id="GO:0071949">
    <property type="term" value="F:FAD binding"/>
    <property type="evidence" value="ECO:0007669"/>
    <property type="project" value="InterPro"/>
</dbReference>
<dbReference type="GO" id="GO:0004497">
    <property type="term" value="F:monooxygenase activity"/>
    <property type="evidence" value="ECO:0007669"/>
    <property type="project" value="UniProtKB-KW"/>
</dbReference>
<dbReference type="SUPFAM" id="SSF51905">
    <property type="entry name" value="FAD/NAD(P)-binding domain"/>
    <property type="match status" value="1"/>
</dbReference>
<dbReference type="OrthoDB" id="9766816at2"/>
<dbReference type="PANTHER" id="PTHR46865:SF2">
    <property type="entry name" value="MONOOXYGENASE"/>
    <property type="match status" value="1"/>
</dbReference>
<dbReference type="AlphaFoldDB" id="A0A1K1RPF2"/>
<gene>
    <name evidence="2" type="ORF">SAMN05661012_04108</name>
    <name evidence="3" type="ORF">SR876_10355</name>
</gene>
<evidence type="ECO:0000313" key="5">
    <source>
        <dbReference type="Proteomes" id="UP001326715"/>
    </source>
</evidence>
<accession>A0A1K1RPF2</accession>
<protein>
    <submittedName>
        <fullName evidence="2">2-polyprenyl-6-methoxyphenol hydroxylase</fullName>
    </submittedName>
    <submittedName>
        <fullName evidence="3">FAD-dependent monooxygenase</fullName>
    </submittedName>
</protein>
<dbReference type="Proteomes" id="UP000183788">
    <property type="component" value="Unassembled WGS sequence"/>
</dbReference>
<reference evidence="3 5" key="2">
    <citation type="submission" date="2023-11" db="EMBL/GenBank/DDBJ databases">
        <title>MicrobeMod: A computational toolkit for identifying prokaryotic methylation and restriction-modification with nanopore sequencing.</title>
        <authorList>
            <person name="Crits-Christoph A."/>
            <person name="Kang S.C."/>
            <person name="Lee H."/>
            <person name="Ostrov N."/>
        </authorList>
    </citation>
    <scope>NUCLEOTIDE SEQUENCE [LARGE SCALE GENOMIC DNA]</scope>
    <source>
        <strain evidence="3 5">ATCC 23090</strain>
    </source>
</reference>
<name>A0A1K1RPF2_9BACT</name>
<keyword evidence="3" id="KW-0560">Oxidoreductase</keyword>
<dbReference type="InterPro" id="IPR002938">
    <property type="entry name" value="FAD-bd"/>
</dbReference>
<proteinExistence type="predicted"/>
<dbReference type="EMBL" id="CP140154">
    <property type="protein sequence ID" value="WQG91907.1"/>
    <property type="molecule type" value="Genomic_DNA"/>
</dbReference>
<evidence type="ECO:0000313" key="2">
    <source>
        <dbReference type="EMBL" id="SFW74147.1"/>
    </source>
</evidence>
<dbReference type="EMBL" id="FPIZ01000013">
    <property type="protein sequence ID" value="SFW74147.1"/>
    <property type="molecule type" value="Genomic_DNA"/>
</dbReference>
<reference evidence="2 4" key="1">
    <citation type="submission" date="2016-11" db="EMBL/GenBank/DDBJ databases">
        <authorList>
            <person name="Jaros S."/>
            <person name="Januszkiewicz K."/>
            <person name="Wedrychowicz H."/>
        </authorList>
    </citation>
    <scope>NUCLEOTIDE SEQUENCE [LARGE SCALE GENOMIC DNA]</scope>
    <source>
        <strain evidence="2 4">DSM 784</strain>
    </source>
</reference>
<dbReference type="RefSeq" id="WP_072363101.1">
    <property type="nucleotide sequence ID" value="NZ_CP139972.1"/>
</dbReference>
<dbReference type="Proteomes" id="UP001326715">
    <property type="component" value="Chromosome"/>
</dbReference>
<evidence type="ECO:0000313" key="4">
    <source>
        <dbReference type="Proteomes" id="UP000183788"/>
    </source>
</evidence>
<dbReference type="PRINTS" id="PR00420">
    <property type="entry name" value="RNGMNOXGNASE"/>
</dbReference>
<evidence type="ECO:0000259" key="1">
    <source>
        <dbReference type="Pfam" id="PF01494"/>
    </source>
</evidence>
<feature type="domain" description="FAD-binding" evidence="1">
    <location>
        <begin position="6"/>
        <end position="314"/>
    </location>
</feature>
<organism evidence="2 4">
    <name type="scientific">Chitinophaga sancti</name>
    <dbReference type="NCBI Taxonomy" id="1004"/>
    <lineage>
        <taxon>Bacteria</taxon>
        <taxon>Pseudomonadati</taxon>
        <taxon>Bacteroidota</taxon>
        <taxon>Chitinophagia</taxon>
        <taxon>Chitinophagales</taxon>
        <taxon>Chitinophagaceae</taxon>
        <taxon>Chitinophaga</taxon>
    </lineage>
</organism>
<keyword evidence="3" id="KW-0503">Monooxygenase</keyword>
<dbReference type="InterPro" id="IPR036188">
    <property type="entry name" value="FAD/NAD-bd_sf"/>
</dbReference>
<dbReference type="STRING" id="1004.SAMN05661012_04108"/>
<dbReference type="InterPro" id="IPR051704">
    <property type="entry name" value="FAD_aromatic-hydroxylase"/>
</dbReference>
<sequence length="434" mass="48960">MKAKHILISGASIAGPVLGWWLSKYGWQVTIVEQAPTIRAGGYAIDFRGTVLKVLEKMDLLDDIKKHETRTGKVTLVNKHNKKIARFPDGFTSGELEIMRGDLVKILYDKTKDNVNYIFNDSIATLNEDKDGVQVTFKHHAPAHYDLVAGADGLHSKVRALAFGHERKFSSFLGIYIAIFTVPNFANVGMDGLYYSEPGKRVGIFGAKDGKEAKASFYFSSAPFYYDRKDTGKQKAIIRQVFENTPWHVPQLLEYMDQSDDFYFDSVSQIKMDHWSKGRIALIGDAAHCPSPMTGMGTSAAVMGAYILAGELMQHDYRKAFSNYETEMRGFADSCQGMADGVDWFVPRTRFKHWMSQQMWKVLPYTPWKNMMIEMPTRVANSIEMKEYPLVPVATNESAAGNAPVSENLPVEKILINNTHLQNQEKLVSQNQFH</sequence>